<dbReference type="KEGG" id="nsn:EXE58_05730"/>
<dbReference type="AlphaFoldDB" id="A0A4P7IKQ6"/>
<evidence type="ECO:0008006" key="3">
    <source>
        <dbReference type="Google" id="ProtNLM"/>
    </source>
</evidence>
<keyword evidence="2" id="KW-1185">Reference proteome</keyword>
<dbReference type="Pfam" id="PF07676">
    <property type="entry name" value="PD40"/>
    <property type="match status" value="1"/>
</dbReference>
<dbReference type="SUPFAM" id="SSF82171">
    <property type="entry name" value="DPP6 N-terminal domain-like"/>
    <property type="match status" value="1"/>
</dbReference>
<organism evidence="1 2">
    <name type="scientific">Nocardioides seonyuensis</name>
    <dbReference type="NCBI Taxonomy" id="2518371"/>
    <lineage>
        <taxon>Bacteria</taxon>
        <taxon>Bacillati</taxon>
        <taxon>Actinomycetota</taxon>
        <taxon>Actinomycetes</taxon>
        <taxon>Propionibacteriales</taxon>
        <taxon>Nocardioidaceae</taxon>
        <taxon>Nocardioides</taxon>
    </lineage>
</organism>
<dbReference type="Proteomes" id="UP000294853">
    <property type="component" value="Chromosome"/>
</dbReference>
<accession>A0A4P7IKQ6</accession>
<dbReference type="InterPro" id="IPR011042">
    <property type="entry name" value="6-blade_b-propeller_TolB-like"/>
</dbReference>
<reference evidence="1 2" key="1">
    <citation type="submission" date="2019-03" db="EMBL/GenBank/DDBJ databases">
        <title>Three New Species of Nocardioides, Nocardioides euryhalodurans sp. nov., Nocardioides seonyuensis sp. nov. and Nocardioides eburneoflavus sp. nov. Iolated from Soil.</title>
        <authorList>
            <person name="Roh S.G."/>
            <person name="Lee C."/>
            <person name="Kim M.-K."/>
            <person name="Kim S.B."/>
        </authorList>
    </citation>
    <scope>NUCLEOTIDE SEQUENCE [LARGE SCALE GENOMIC DNA]</scope>
    <source>
        <strain evidence="1 2">MMS17-SY207-3</strain>
    </source>
</reference>
<protein>
    <recommendedName>
        <fullName evidence="3">WD40 repeat domain-containing protein</fullName>
    </recommendedName>
</protein>
<dbReference type="Gene3D" id="2.120.10.30">
    <property type="entry name" value="TolB, C-terminal domain"/>
    <property type="match status" value="1"/>
</dbReference>
<gene>
    <name evidence="1" type="ORF">EXE58_05730</name>
</gene>
<dbReference type="InterPro" id="IPR011659">
    <property type="entry name" value="WD40"/>
</dbReference>
<sequence>MCVVANPTDDADTCVTRVREPSPQAPGGRDVVFSHPTGSPDGTLVAAALGLQPEAAGALADNPVGEEQVVNVYDAASGAKITQVGEGLNPSFSPDGTRIVFQGRDGWLYVVGAQGGTPRQLVQGTQPTWGGGSITAPVTAPPPLEAAPVEAGTVKVGRKPLKAKGKKLTVKVACPASAEAGCAGLAQLRTQKKDRALSKARSYRMAAGRTTKVKLTLTRKGLNALPKGKVRKARITLTTEGADKPTVRKKVKVRRR</sequence>
<proteinExistence type="predicted"/>
<name>A0A4P7IKQ6_9ACTN</name>
<dbReference type="OrthoDB" id="9758793at2"/>
<evidence type="ECO:0000313" key="1">
    <source>
        <dbReference type="EMBL" id="QBX57480.1"/>
    </source>
</evidence>
<dbReference type="EMBL" id="CP038436">
    <property type="protein sequence ID" value="QBX57480.1"/>
    <property type="molecule type" value="Genomic_DNA"/>
</dbReference>
<evidence type="ECO:0000313" key="2">
    <source>
        <dbReference type="Proteomes" id="UP000294853"/>
    </source>
</evidence>